<dbReference type="PRINTS" id="PR00885">
    <property type="entry name" value="BCTERIALGSPH"/>
</dbReference>
<evidence type="ECO:0000313" key="7">
    <source>
        <dbReference type="EMBL" id="TET11034.1"/>
    </source>
</evidence>
<dbReference type="SUPFAM" id="SSF54523">
    <property type="entry name" value="Pili subunits"/>
    <property type="match status" value="1"/>
</dbReference>
<evidence type="ECO:0000256" key="3">
    <source>
        <dbReference type="ARBA" id="ARBA00022692"/>
    </source>
</evidence>
<organism evidence="7 8">
    <name type="scientific">Aerophobetes bacterium</name>
    <dbReference type="NCBI Taxonomy" id="2030807"/>
    <lineage>
        <taxon>Bacteria</taxon>
        <taxon>Candidatus Aerophobota</taxon>
    </lineage>
</organism>
<dbReference type="AlphaFoldDB" id="A0A523RZ58"/>
<dbReference type="Proteomes" id="UP000316360">
    <property type="component" value="Unassembled WGS sequence"/>
</dbReference>
<evidence type="ECO:0000256" key="4">
    <source>
        <dbReference type="ARBA" id="ARBA00022989"/>
    </source>
</evidence>
<evidence type="ECO:0000256" key="1">
    <source>
        <dbReference type="ARBA" id="ARBA00004167"/>
    </source>
</evidence>
<accession>A0A523RZ58</accession>
<dbReference type="Pfam" id="PF07963">
    <property type="entry name" value="N_methyl"/>
    <property type="match status" value="1"/>
</dbReference>
<keyword evidence="5 6" id="KW-0472">Membrane</keyword>
<dbReference type="InterPro" id="IPR045584">
    <property type="entry name" value="Pilin-like"/>
</dbReference>
<keyword evidence="4 6" id="KW-1133">Transmembrane helix</keyword>
<keyword evidence="2" id="KW-0488">Methylation</keyword>
<dbReference type="InterPro" id="IPR002416">
    <property type="entry name" value="T2SS_protein-GspH"/>
</dbReference>
<sequence length="146" mass="16051">MRREYGFTLIEMMIVVIIVGILAAAAVPMYTSYIRRAYTVEAKATLGAIRSAELVWYAEHKAFLSIPVTFEESQKWPEAAAGAGIEAAFGLDVSRNSWWNESLYFTVVVNEGNHFTATADARGGSNPKINTIPPISLTDEGVWTGF</sequence>
<reference evidence="7 8" key="1">
    <citation type="submission" date="2019-03" db="EMBL/GenBank/DDBJ databases">
        <title>Metabolic potential of uncultured bacteria and archaea associated with petroleum seepage in deep-sea sediments.</title>
        <authorList>
            <person name="Dong X."/>
            <person name="Hubert C."/>
        </authorList>
    </citation>
    <scope>NUCLEOTIDE SEQUENCE [LARGE SCALE GENOMIC DNA]</scope>
    <source>
        <strain evidence="7">E44_bin7</strain>
    </source>
</reference>
<dbReference type="InterPro" id="IPR012902">
    <property type="entry name" value="N_methyl_site"/>
</dbReference>
<dbReference type="Gene3D" id="3.30.700.10">
    <property type="entry name" value="Glycoprotein, Type 4 Pilin"/>
    <property type="match status" value="1"/>
</dbReference>
<evidence type="ECO:0000256" key="2">
    <source>
        <dbReference type="ARBA" id="ARBA00022481"/>
    </source>
</evidence>
<comment type="caution">
    <text evidence="7">The sequence shown here is derived from an EMBL/GenBank/DDBJ whole genome shotgun (WGS) entry which is preliminary data.</text>
</comment>
<evidence type="ECO:0000256" key="6">
    <source>
        <dbReference type="SAM" id="Phobius"/>
    </source>
</evidence>
<dbReference type="NCBIfam" id="TIGR02532">
    <property type="entry name" value="IV_pilin_GFxxxE"/>
    <property type="match status" value="1"/>
</dbReference>
<comment type="subcellular location">
    <subcellularLocation>
        <location evidence="1">Membrane</location>
        <topology evidence="1">Single-pass membrane protein</topology>
    </subcellularLocation>
</comment>
<gene>
    <name evidence="7" type="ORF">E3J84_03340</name>
</gene>
<evidence type="ECO:0000256" key="5">
    <source>
        <dbReference type="ARBA" id="ARBA00023136"/>
    </source>
</evidence>
<evidence type="ECO:0000313" key="8">
    <source>
        <dbReference type="Proteomes" id="UP000316360"/>
    </source>
</evidence>
<dbReference type="EMBL" id="SOKJ01000185">
    <property type="protein sequence ID" value="TET11034.1"/>
    <property type="molecule type" value="Genomic_DNA"/>
</dbReference>
<proteinExistence type="predicted"/>
<feature type="transmembrane region" description="Helical" evidence="6">
    <location>
        <begin position="6"/>
        <end position="27"/>
    </location>
</feature>
<dbReference type="GO" id="GO:0015627">
    <property type="term" value="C:type II protein secretion system complex"/>
    <property type="evidence" value="ECO:0007669"/>
    <property type="project" value="InterPro"/>
</dbReference>
<dbReference type="GO" id="GO:0015628">
    <property type="term" value="P:protein secretion by the type II secretion system"/>
    <property type="evidence" value="ECO:0007669"/>
    <property type="project" value="InterPro"/>
</dbReference>
<name>A0A523RZ58_UNCAE</name>
<protein>
    <submittedName>
        <fullName evidence="7">Prepilin-type N-terminal cleavage/methylation domain-containing protein</fullName>
    </submittedName>
</protein>
<keyword evidence="3 6" id="KW-0812">Transmembrane</keyword>
<dbReference type="GO" id="GO:0016020">
    <property type="term" value="C:membrane"/>
    <property type="evidence" value="ECO:0007669"/>
    <property type="project" value="UniProtKB-SubCell"/>
</dbReference>